<evidence type="ECO:0000313" key="22">
    <source>
        <dbReference type="EMBL" id="EDN92031.1"/>
    </source>
</evidence>
<evidence type="ECO:0000256" key="4">
    <source>
        <dbReference type="ARBA" id="ARBA00015369"/>
    </source>
</evidence>
<dbReference type="Gene3D" id="2.10.70.80">
    <property type="match status" value="2"/>
</dbReference>
<dbReference type="GO" id="GO:0016020">
    <property type="term" value="C:membrane"/>
    <property type="evidence" value="ECO:0000318"/>
    <property type="project" value="GO_Central"/>
</dbReference>
<keyword evidence="11" id="KW-0333">Golgi apparatus</keyword>
<evidence type="ECO:0000256" key="16">
    <source>
        <dbReference type="ARBA" id="ARBA00031250"/>
    </source>
</evidence>
<evidence type="ECO:0000256" key="7">
    <source>
        <dbReference type="ARBA" id="ARBA00022729"/>
    </source>
</evidence>
<name>A7ERD9_SCLS1</name>
<organism evidence="22 23">
    <name type="scientific">Sclerotinia sclerotiorum (strain ATCC 18683 / 1980 / Ss-1)</name>
    <name type="common">White mold</name>
    <name type="synonym">Whetzelinia sclerotiorum</name>
    <dbReference type="NCBI Taxonomy" id="665079"/>
    <lineage>
        <taxon>Eukaryota</taxon>
        <taxon>Fungi</taxon>
        <taxon>Dikarya</taxon>
        <taxon>Ascomycota</taxon>
        <taxon>Pezizomycotina</taxon>
        <taxon>Leotiomycetes</taxon>
        <taxon>Helotiales</taxon>
        <taxon>Sclerotiniaceae</taxon>
        <taxon>Sclerotinia</taxon>
    </lineage>
</organism>
<evidence type="ECO:0000256" key="15">
    <source>
        <dbReference type="ARBA" id="ARBA00025569"/>
    </source>
</evidence>
<evidence type="ECO:0000256" key="17">
    <source>
        <dbReference type="ARBA" id="ARBA00031354"/>
    </source>
</evidence>
<feature type="transmembrane region" description="Helical" evidence="19">
    <location>
        <begin position="1521"/>
        <end position="1537"/>
    </location>
</feature>
<dbReference type="SMART" id="SM00602">
    <property type="entry name" value="VPS10"/>
    <property type="match status" value="2"/>
</dbReference>
<keyword evidence="10 19" id="KW-1133">Transmembrane helix</keyword>
<keyword evidence="14" id="KW-0325">Glycoprotein</keyword>
<comment type="function">
    <text evidence="15">Functions as a sorting receptor in the Golgi compartment required for the intracellular sorting and delivery of soluble vacuolar proteins, like carboxypeptidase Y (CPY) and proteinase A. Executes multiple rounds of sorting by cycling between the late Golgi and a prevacuolar endosome-like compartment.</text>
</comment>
<dbReference type="OMA" id="ATMSEFI"/>
<evidence type="ECO:0000256" key="13">
    <source>
        <dbReference type="ARBA" id="ARBA00023170"/>
    </source>
</evidence>
<evidence type="ECO:0000256" key="12">
    <source>
        <dbReference type="ARBA" id="ARBA00023136"/>
    </source>
</evidence>
<evidence type="ECO:0000256" key="1">
    <source>
        <dbReference type="ARBA" id="ARBA00004166"/>
    </source>
</evidence>
<keyword evidence="7 20" id="KW-0732">Signal</keyword>
<dbReference type="InterPro" id="IPR036278">
    <property type="entry name" value="Sialidase_sf"/>
</dbReference>
<keyword evidence="12 19" id="KW-0472">Membrane</keyword>
<evidence type="ECO:0000256" key="9">
    <source>
        <dbReference type="ARBA" id="ARBA00022927"/>
    </source>
</evidence>
<dbReference type="PANTHER" id="PTHR12106">
    <property type="entry name" value="SORTILIN RELATED"/>
    <property type="match status" value="1"/>
</dbReference>
<dbReference type="Pfam" id="PF15902">
    <property type="entry name" value="Sortilin-Vps10"/>
    <property type="match status" value="2"/>
</dbReference>
<feature type="signal peptide" evidence="20">
    <location>
        <begin position="1"/>
        <end position="25"/>
    </location>
</feature>
<dbReference type="KEGG" id="ssl:SS1G_07893"/>
<dbReference type="GO" id="GO:0005794">
    <property type="term" value="C:Golgi apparatus"/>
    <property type="evidence" value="ECO:0000318"/>
    <property type="project" value="GO_Central"/>
</dbReference>
<keyword evidence="6 19" id="KW-0812">Transmembrane</keyword>
<evidence type="ECO:0000256" key="11">
    <source>
        <dbReference type="ARBA" id="ARBA00023034"/>
    </source>
</evidence>
<comment type="subcellular location">
    <subcellularLocation>
        <location evidence="1">Golgi apparatus</location>
        <location evidence="1">trans-Golgi network membrane</location>
        <topology evidence="1">Multi-pass membrane protein</topology>
    </subcellularLocation>
    <subcellularLocation>
        <location evidence="2">Prevacuolar compartment membrane</location>
        <topology evidence="2">Multi-pass membrane protein</topology>
    </subcellularLocation>
</comment>
<accession>A7ERD9</accession>
<evidence type="ECO:0000256" key="8">
    <source>
        <dbReference type="ARBA" id="ARBA00022737"/>
    </source>
</evidence>
<dbReference type="FunCoup" id="A7ERD9">
    <property type="interactions" value="180"/>
</dbReference>
<dbReference type="Gene3D" id="3.30.60.270">
    <property type="match status" value="2"/>
</dbReference>
<dbReference type="SUPFAM" id="SSF110296">
    <property type="entry name" value="Oligoxyloglucan reducing end-specific cellobiohydrolase"/>
    <property type="match status" value="1"/>
</dbReference>
<evidence type="ECO:0000256" key="5">
    <source>
        <dbReference type="ARBA" id="ARBA00022448"/>
    </source>
</evidence>
<keyword evidence="13" id="KW-0675">Receptor</keyword>
<evidence type="ECO:0000256" key="20">
    <source>
        <dbReference type="SAM" id="SignalP"/>
    </source>
</evidence>
<dbReference type="Proteomes" id="UP000001312">
    <property type="component" value="Unassembled WGS sequence"/>
</dbReference>
<sequence>MRLRSSETGWRCLLISTLLCTGAWGKKDAPGVSYAKLEHTPHNLQYFDDSDVLLYEDRVDAVVWRSADAGETWKKIDAVPAGKMLEISMHPYDPKRAYIITSEKSHWATKDRGEHWEKFDTESKASVFRPALSYHAADPDRILFNAMDCTGIFCEELAVSGQSHHRSLQLIRRTLTSGRILCVAKGKYSPWRENYRLVISDDFFTSDHNDIQEFEPELERGRTVQGIVEIVSHKKFLITAAGAARTDELAFYVSHDAIKWHRAEFPHNPKLTQKAYTILEGTNYSLQIDVLSTRPLNAMGAMFTSNSNGTYFTRNIEHTNRDMDGIVDFEKIAGVQGIVMVNVVDNFEKVEESIFETKNIKSKISFDDGRTWQPLKVKDKDLHLHSVTELDNSGRVFSSPAPGLVMGNGNTGDFLGKWDKANLYVSDDAGVTWHHALDGPHKYEFGDQGSILVAVHDDHTKVVKYSLNHGKDWKELELKHKIRPLQLVTTSDSTSLKFLLIGLDESDKKETYYMIALNFDEMHEKQCKKDDMEKWYARLDHDGNPACLMGHTQYFERRKADADCFNKQEFKVPVVQTDNCPCTDADFECDYNFIRSDDGKECIQKGALVVPEGSCKASGADEKFLGSSGWRLITGNTCKRESGKQKDDPVEHKCATAVGPPASGKGNSTEFTFKGKAFLDKQYLERTGISKNIDETIVLQTDQNSIWLTHDHGKRWKQILKDEDIVRIYTNQYFNDVVFFLTKTDKVFYSVDRGENIRSFKTPHPPDHDATIMNFHPRNKDWFIWMGEQCDGRDNCHTEASLTQDRGDSWKTIQRYVRKCEFIKEAANQKRNDKLIYCETKERENNEVDNPYQLVSSTDFFDQPPTVHFSNVVDFATMSEFIVVATKDKEHKTLKVDASFDGVTFADAKFPHGFEMDHQVGYTVLDSSTHSVFLHVTTNNEQGYEYGSIMKSNSNGTSYVLSLNAVDRDSAGYVDFEKMFGLEGVAMVNVVANAGSKNYKKEKKRLKTLITHNDGAEWDALKPPAKAPDGKKWGCSGSLDKCSLNIHGYTERSDKSHTFSSQSAIGLMLGVGNVGEFLTDYKDADTFMTADGGINWKFVKKGAYMWEFGDQGSIIVIVKEHASVNVVHYSINEGDTWVDYKFSDAEMKVEDITTVPSDNSQNFILWGVIDGSLTAINLDFSGLRKKQCDLDEKNVEGGDYYLWQPKHPKQDDDCLFGHVSQYHRKRTDADCYNGKLIPSLHNIARNCTCTRRDFECDLNYERQGDGSCALVKGYSPPDHSAICRIDETTSEYYKPTGYRRLPLTTCEGGKQMDVSDEAFPCAGHEDEFNKKHAASGWAIFFAVIIPIGIATAVGFWVWRNWSGKFGQIRLGEQSSFDGEAPYIKYPVMFVAAVEMWGIYGDKDEDRMEWNGMEMQMGMGLKMKMKIKRVKKRKGGKEEKKETVIVYYKRTNRQTERSLSLPLSAFGRKMKDTEWEGRGGQARRGEESYEIFYYKCVLFLYLLCCCLRMGLGIVGYKYKCNIYIPLTSCTHIFIYLGISGTGQENKKREKD</sequence>
<keyword evidence="8" id="KW-0677">Repeat</keyword>
<keyword evidence="5" id="KW-0813">Transport</keyword>
<keyword evidence="9" id="KW-0653">Protein transport</keyword>
<dbReference type="RefSeq" id="XP_001591267.1">
    <property type="nucleotide sequence ID" value="XM_001591217.1"/>
</dbReference>
<dbReference type="GO" id="GO:0005829">
    <property type="term" value="C:cytosol"/>
    <property type="evidence" value="ECO:0007669"/>
    <property type="project" value="GOC"/>
</dbReference>
<feature type="chain" id="PRO_5002705778" description="Vacuolar protein sorting/targeting protein 10" evidence="20">
    <location>
        <begin position="26"/>
        <end position="1550"/>
    </location>
</feature>
<dbReference type="InterPro" id="IPR031778">
    <property type="entry name" value="Sortilin_N"/>
</dbReference>
<evidence type="ECO:0000256" key="3">
    <source>
        <dbReference type="ARBA" id="ARBA00008251"/>
    </source>
</evidence>
<evidence type="ECO:0000256" key="2">
    <source>
        <dbReference type="ARBA" id="ARBA00004488"/>
    </source>
</evidence>
<protein>
    <recommendedName>
        <fullName evidence="4">Vacuolar protein sorting/targeting protein 10</fullName>
    </recommendedName>
    <alternativeName>
        <fullName evidence="17">Carboxypeptidase Y receptor</fullName>
    </alternativeName>
    <alternativeName>
        <fullName evidence="16 18">Sortilin VPS10</fullName>
    </alternativeName>
</protein>
<dbReference type="InterPro" id="IPR015943">
    <property type="entry name" value="WD40/YVTN_repeat-like_dom_sf"/>
</dbReference>
<reference evidence="23" key="1">
    <citation type="journal article" date="2011" name="PLoS Genet.">
        <title>Genomic analysis of the necrotrophic fungal pathogens Sclerotinia sclerotiorum and Botrytis cinerea.</title>
        <authorList>
            <person name="Amselem J."/>
            <person name="Cuomo C.A."/>
            <person name="van Kan J.A."/>
            <person name="Viaud M."/>
            <person name="Benito E.P."/>
            <person name="Couloux A."/>
            <person name="Coutinho P.M."/>
            <person name="de Vries R.P."/>
            <person name="Dyer P.S."/>
            <person name="Fillinger S."/>
            <person name="Fournier E."/>
            <person name="Gout L."/>
            <person name="Hahn M."/>
            <person name="Kohn L."/>
            <person name="Lapalu N."/>
            <person name="Plummer K.M."/>
            <person name="Pradier J.M."/>
            <person name="Quevillon E."/>
            <person name="Sharon A."/>
            <person name="Simon A."/>
            <person name="ten Have A."/>
            <person name="Tudzynski B."/>
            <person name="Tudzynski P."/>
            <person name="Wincker P."/>
            <person name="Andrew M."/>
            <person name="Anthouard V."/>
            <person name="Beever R.E."/>
            <person name="Beffa R."/>
            <person name="Benoit I."/>
            <person name="Bouzid O."/>
            <person name="Brault B."/>
            <person name="Chen Z."/>
            <person name="Choquer M."/>
            <person name="Collemare J."/>
            <person name="Cotton P."/>
            <person name="Danchin E.G."/>
            <person name="Da Silva C."/>
            <person name="Gautier A."/>
            <person name="Giraud C."/>
            <person name="Giraud T."/>
            <person name="Gonzalez C."/>
            <person name="Grossetete S."/>
            <person name="Guldener U."/>
            <person name="Henrissat B."/>
            <person name="Howlett B.J."/>
            <person name="Kodira C."/>
            <person name="Kretschmer M."/>
            <person name="Lappartient A."/>
            <person name="Leroch M."/>
            <person name="Levis C."/>
            <person name="Mauceli E."/>
            <person name="Neuveglise C."/>
            <person name="Oeser B."/>
            <person name="Pearson M."/>
            <person name="Poulain J."/>
            <person name="Poussereau N."/>
            <person name="Quesneville H."/>
            <person name="Rascle C."/>
            <person name="Schumacher J."/>
            <person name="Segurens B."/>
            <person name="Sexton A."/>
            <person name="Silva E."/>
            <person name="Sirven C."/>
            <person name="Soanes D.M."/>
            <person name="Talbot N.J."/>
            <person name="Templeton M."/>
            <person name="Yandava C."/>
            <person name="Yarden O."/>
            <person name="Zeng Q."/>
            <person name="Rollins J.A."/>
            <person name="Lebrun M.H."/>
            <person name="Dickman M."/>
        </authorList>
    </citation>
    <scope>NUCLEOTIDE SEQUENCE [LARGE SCALE GENOMIC DNA]</scope>
    <source>
        <strain evidence="23">ATCC 18683 / 1980 / Ss-1</strain>
    </source>
</reference>
<dbReference type="InterPro" id="IPR031777">
    <property type="entry name" value="Sortilin_C"/>
</dbReference>
<dbReference type="GO" id="GO:0006896">
    <property type="term" value="P:Golgi to vacuole transport"/>
    <property type="evidence" value="ECO:0000318"/>
    <property type="project" value="GO_Central"/>
</dbReference>
<feature type="domain" description="VPS10" evidence="21">
    <location>
        <begin position="695"/>
        <end position="1326"/>
    </location>
</feature>
<evidence type="ECO:0000256" key="19">
    <source>
        <dbReference type="SAM" id="Phobius"/>
    </source>
</evidence>
<dbReference type="InterPro" id="IPR006581">
    <property type="entry name" value="VPS10"/>
</dbReference>
<evidence type="ECO:0000256" key="18">
    <source>
        <dbReference type="ARBA" id="ARBA00031902"/>
    </source>
</evidence>
<evidence type="ECO:0000256" key="6">
    <source>
        <dbReference type="ARBA" id="ARBA00022692"/>
    </source>
</evidence>
<dbReference type="GO" id="GO:0006623">
    <property type="term" value="P:protein targeting to vacuole"/>
    <property type="evidence" value="ECO:0000318"/>
    <property type="project" value="GO_Central"/>
</dbReference>
<dbReference type="CDD" id="cd15482">
    <property type="entry name" value="Sialidase_non-viral"/>
    <property type="match status" value="1"/>
</dbReference>
<dbReference type="PANTHER" id="PTHR12106:SF27">
    <property type="entry name" value="SORTILIN-RELATED RECEPTOR"/>
    <property type="match status" value="1"/>
</dbReference>
<evidence type="ECO:0000256" key="10">
    <source>
        <dbReference type="ARBA" id="ARBA00022989"/>
    </source>
</evidence>
<dbReference type="GO" id="GO:0006895">
    <property type="term" value="P:Golgi to endosome transport"/>
    <property type="evidence" value="ECO:0000318"/>
    <property type="project" value="GO_Central"/>
</dbReference>
<dbReference type="Pfam" id="PF15901">
    <property type="entry name" value="Sortilin_C"/>
    <property type="match status" value="2"/>
</dbReference>
<comment type="similarity">
    <text evidence="3">Belongs to the VPS10-related sortilin family.</text>
</comment>
<keyword evidence="23" id="KW-1185">Reference proteome</keyword>
<gene>
    <name evidence="22" type="ORF">SS1G_07893</name>
</gene>
<evidence type="ECO:0000259" key="21">
    <source>
        <dbReference type="SMART" id="SM00602"/>
    </source>
</evidence>
<dbReference type="EMBL" id="CH476630">
    <property type="protein sequence ID" value="EDN92031.1"/>
    <property type="molecule type" value="Genomic_DNA"/>
</dbReference>
<dbReference type="SUPFAM" id="SSF50939">
    <property type="entry name" value="Sialidases"/>
    <property type="match status" value="1"/>
</dbReference>
<dbReference type="InterPro" id="IPR050310">
    <property type="entry name" value="VPS10-sortilin"/>
</dbReference>
<feature type="domain" description="VPS10" evidence="21">
    <location>
        <begin position="51"/>
        <end position="659"/>
    </location>
</feature>
<dbReference type="Gene3D" id="2.130.10.10">
    <property type="entry name" value="YVTN repeat-like/Quinoprotein amine dehydrogenase"/>
    <property type="match status" value="2"/>
</dbReference>
<dbReference type="GeneID" id="5487548"/>
<feature type="transmembrane region" description="Helical" evidence="19">
    <location>
        <begin position="1337"/>
        <end position="1358"/>
    </location>
</feature>
<dbReference type="STRING" id="665079.A7ERD9"/>
<feature type="transmembrane region" description="Helical" evidence="19">
    <location>
        <begin position="1491"/>
        <end position="1515"/>
    </location>
</feature>
<evidence type="ECO:0000313" key="23">
    <source>
        <dbReference type="Proteomes" id="UP000001312"/>
    </source>
</evidence>
<dbReference type="FunFam" id="3.30.60.270:FF:000005">
    <property type="entry name" value="Sortilin"/>
    <property type="match status" value="2"/>
</dbReference>
<proteinExistence type="inferred from homology"/>
<dbReference type="InParanoid" id="A7ERD9"/>
<evidence type="ECO:0000256" key="14">
    <source>
        <dbReference type="ARBA" id="ARBA00023180"/>
    </source>
</evidence>
<dbReference type="FunFam" id="2.10.70.80:FF:000001">
    <property type="entry name" value="Sortilin-related VPS10 domain-containing receptor 1"/>
    <property type="match status" value="1"/>
</dbReference>